<keyword evidence="2" id="KW-1133">Transmembrane helix</keyword>
<dbReference type="Proteomes" id="UP000746747">
    <property type="component" value="Unassembled WGS sequence"/>
</dbReference>
<keyword evidence="2" id="KW-0812">Transmembrane</keyword>
<dbReference type="InterPro" id="IPR057475">
    <property type="entry name" value="CUT_C"/>
</dbReference>
<dbReference type="InterPro" id="IPR051962">
    <property type="entry name" value="Cuticlin"/>
</dbReference>
<dbReference type="EMBL" id="CAKAEH010000222">
    <property type="protein sequence ID" value="CAG9530288.1"/>
    <property type="molecule type" value="Genomic_DNA"/>
</dbReference>
<evidence type="ECO:0000256" key="2">
    <source>
        <dbReference type="SAM" id="Phobius"/>
    </source>
</evidence>
<evidence type="ECO:0000259" key="3">
    <source>
        <dbReference type="Pfam" id="PF25301"/>
    </source>
</evidence>
<comment type="caution">
    <text evidence="4">The sequence shown here is derived from an EMBL/GenBank/DDBJ whole genome shotgun (WGS) entry which is preliminary data.</text>
</comment>
<feature type="transmembrane region" description="Helical" evidence="2">
    <location>
        <begin position="124"/>
        <end position="147"/>
    </location>
</feature>
<evidence type="ECO:0000313" key="5">
    <source>
        <dbReference type="Proteomes" id="UP000746747"/>
    </source>
</evidence>
<name>A0A8J2Q3F9_9BILA</name>
<evidence type="ECO:0000313" key="4">
    <source>
        <dbReference type="EMBL" id="CAG9530288.1"/>
    </source>
</evidence>
<sequence>MAGQEAHVYKYADRPELFYQCQMTISIKEPNSECIRPECAEPQGFGATKTGSGQRSQRKQRDISAWHDPTNTLDVRTELSTLEIMDGMDNDVLQNLKQNKNELMDISSVRLEFIPPDLCFSSGAFAVIIVMFGTLLCAIFIIVIFFCRPKKSKL</sequence>
<accession>A0A8J2Q3F9</accession>
<feature type="domain" description="Cuticlin C-terminal" evidence="3">
    <location>
        <begin position="1"/>
        <end position="42"/>
    </location>
</feature>
<keyword evidence="1" id="KW-0732">Signal</keyword>
<dbReference type="PANTHER" id="PTHR22907:SF51">
    <property type="entry name" value="CUTICLIN-1"/>
    <property type="match status" value="1"/>
</dbReference>
<dbReference type="AlphaFoldDB" id="A0A8J2Q3F9"/>
<reference evidence="4" key="1">
    <citation type="submission" date="2021-09" db="EMBL/GenBank/DDBJ databases">
        <authorList>
            <consortium name="Pathogen Informatics"/>
        </authorList>
    </citation>
    <scope>NUCLEOTIDE SEQUENCE</scope>
</reference>
<dbReference type="PANTHER" id="PTHR22907">
    <property type="entry name" value="GH04558P"/>
    <property type="match status" value="1"/>
</dbReference>
<proteinExistence type="predicted"/>
<protein>
    <recommendedName>
        <fullName evidence="3">Cuticlin C-terminal domain-containing protein</fullName>
    </recommendedName>
</protein>
<keyword evidence="5" id="KW-1185">Reference proteome</keyword>
<organism evidence="4 5">
    <name type="scientific">Cercopithifilaria johnstoni</name>
    <dbReference type="NCBI Taxonomy" id="2874296"/>
    <lineage>
        <taxon>Eukaryota</taxon>
        <taxon>Metazoa</taxon>
        <taxon>Ecdysozoa</taxon>
        <taxon>Nematoda</taxon>
        <taxon>Chromadorea</taxon>
        <taxon>Rhabditida</taxon>
        <taxon>Spirurina</taxon>
        <taxon>Spiruromorpha</taxon>
        <taxon>Filarioidea</taxon>
        <taxon>Onchocercidae</taxon>
        <taxon>Cercopithifilaria</taxon>
    </lineage>
</organism>
<dbReference type="Pfam" id="PF25301">
    <property type="entry name" value="CUT_C"/>
    <property type="match status" value="1"/>
</dbReference>
<evidence type="ECO:0000256" key="1">
    <source>
        <dbReference type="ARBA" id="ARBA00022729"/>
    </source>
</evidence>
<gene>
    <name evidence="4" type="ORF">CJOHNSTONI_LOCUS801</name>
</gene>
<keyword evidence="2" id="KW-0472">Membrane</keyword>
<dbReference type="OrthoDB" id="5857465at2759"/>